<evidence type="ECO:0000313" key="4">
    <source>
        <dbReference type="Proteomes" id="UP000053095"/>
    </source>
</evidence>
<dbReference type="EMBL" id="DF933811">
    <property type="protein sequence ID" value="GAM34703.1"/>
    <property type="molecule type" value="Genomic_DNA"/>
</dbReference>
<sequence length="370" mass="41582">MSSNLNEFQDLQSFIYGSDQPIDGSQETEVGSCGRDNMSYFANFLEEQRVGQVPSTMEGMQESDGLFVDPLRTINQNGLRDLSSMPTIINTYGGLGHPSYPYDFALSSNENPYQTGPEFARLRPPLEPMTFWTGFQESSVQQLNLYQSGMQVAEQTPIVEPNDSNNIHSQPPKREASATISRRLSEITPDGGNVNNSKRKRSDDDVEADGEDASRSRYARRILNENTRYRNELKLSRPEPARPRGVRRLFENLKNDIIPKSAYYRKKGANAAASQQPIPSTASTALPGTVDEASSSTPNRRSRQANSRRHIPVETVRQTAPVGWDRFDNEPGQLEEMEVALHDAQAEIKRLQEKVKRLEDAQNPRDDAED</sequence>
<proteinExistence type="predicted"/>
<evidence type="ECO:0000256" key="1">
    <source>
        <dbReference type="SAM" id="Coils"/>
    </source>
</evidence>
<dbReference type="AlphaFoldDB" id="A0A6V8H150"/>
<keyword evidence="4" id="KW-1185">Reference proteome</keyword>
<name>A0A6V8H150_TALPI</name>
<feature type="compositionally biased region" description="Polar residues" evidence="2">
    <location>
        <begin position="272"/>
        <end position="299"/>
    </location>
</feature>
<protein>
    <submittedName>
        <fullName evidence="3">Uncharacterized protein</fullName>
    </submittedName>
</protein>
<evidence type="ECO:0000256" key="2">
    <source>
        <dbReference type="SAM" id="MobiDB-lite"/>
    </source>
</evidence>
<organism evidence="3 4">
    <name type="scientific">Talaromyces pinophilus</name>
    <name type="common">Penicillium pinophilum</name>
    <dbReference type="NCBI Taxonomy" id="128442"/>
    <lineage>
        <taxon>Eukaryota</taxon>
        <taxon>Fungi</taxon>
        <taxon>Dikarya</taxon>
        <taxon>Ascomycota</taxon>
        <taxon>Pezizomycotina</taxon>
        <taxon>Eurotiomycetes</taxon>
        <taxon>Eurotiomycetidae</taxon>
        <taxon>Eurotiales</taxon>
        <taxon>Trichocomaceae</taxon>
        <taxon>Talaromyces</taxon>
        <taxon>Talaromyces sect. Talaromyces</taxon>
    </lineage>
</organism>
<feature type="compositionally biased region" description="Basic residues" evidence="2">
    <location>
        <begin position="300"/>
        <end position="310"/>
    </location>
</feature>
<comment type="caution">
    <text evidence="3">The sequence shown here is derived from an EMBL/GenBank/DDBJ whole genome shotgun (WGS) entry which is preliminary data.</text>
</comment>
<feature type="region of interest" description="Disordered" evidence="2">
    <location>
        <begin position="268"/>
        <end position="311"/>
    </location>
</feature>
<feature type="region of interest" description="Disordered" evidence="2">
    <location>
        <begin position="184"/>
        <end position="219"/>
    </location>
</feature>
<reference evidence="4" key="1">
    <citation type="journal article" date="2015" name="Genome Announc.">
        <title>Draft genome sequence of Talaromyces cellulolyticus strain Y-94, a source of lignocellulosic biomass-degrading enzymes.</title>
        <authorList>
            <person name="Fujii T."/>
            <person name="Koike H."/>
            <person name="Sawayama S."/>
            <person name="Yano S."/>
            <person name="Inoue H."/>
        </authorList>
    </citation>
    <scope>NUCLEOTIDE SEQUENCE [LARGE SCALE GENOMIC DNA]</scope>
    <source>
        <strain evidence="4">Y-94</strain>
    </source>
</reference>
<gene>
    <name evidence="3" type="ORF">TCE0_015r02449</name>
</gene>
<accession>A0A6V8H150</accession>
<evidence type="ECO:0000313" key="3">
    <source>
        <dbReference type="EMBL" id="GAM34703.1"/>
    </source>
</evidence>
<feature type="region of interest" description="Disordered" evidence="2">
    <location>
        <begin position="160"/>
        <end position="179"/>
    </location>
</feature>
<dbReference type="Proteomes" id="UP000053095">
    <property type="component" value="Unassembled WGS sequence"/>
</dbReference>
<feature type="coiled-coil region" evidence="1">
    <location>
        <begin position="334"/>
        <end position="361"/>
    </location>
</feature>
<keyword evidence="1" id="KW-0175">Coiled coil</keyword>